<evidence type="ECO:0000313" key="5">
    <source>
        <dbReference type="EMBL" id="ANY84850.1"/>
    </source>
</evidence>
<dbReference type="SUPFAM" id="SSF48008">
    <property type="entry name" value="GntR ligand-binding domain-like"/>
    <property type="match status" value="1"/>
</dbReference>
<dbReference type="Gene3D" id="1.20.120.530">
    <property type="entry name" value="GntR ligand-binding domain-like"/>
    <property type="match status" value="1"/>
</dbReference>
<dbReference type="GO" id="GO:0003677">
    <property type="term" value="F:DNA binding"/>
    <property type="evidence" value="ECO:0007669"/>
    <property type="project" value="UniProtKB-KW"/>
</dbReference>
<evidence type="ECO:0000256" key="1">
    <source>
        <dbReference type="ARBA" id="ARBA00023015"/>
    </source>
</evidence>
<dbReference type="EMBL" id="CP016619">
    <property type="protein sequence ID" value="ANY84850.1"/>
    <property type="molecule type" value="Genomic_DNA"/>
</dbReference>
<evidence type="ECO:0000259" key="4">
    <source>
        <dbReference type="PROSITE" id="PS50949"/>
    </source>
</evidence>
<dbReference type="PROSITE" id="PS50949">
    <property type="entry name" value="HTH_GNTR"/>
    <property type="match status" value="1"/>
</dbReference>
<name>A0A1B2EXY3_9HYPH</name>
<proteinExistence type="predicted"/>
<dbReference type="Gene3D" id="1.10.10.10">
    <property type="entry name" value="Winged helix-like DNA-binding domain superfamily/Winged helix DNA-binding domain"/>
    <property type="match status" value="1"/>
</dbReference>
<keyword evidence="1" id="KW-0805">Transcription regulation</keyword>
<dbReference type="GO" id="GO:0003700">
    <property type="term" value="F:DNA-binding transcription factor activity"/>
    <property type="evidence" value="ECO:0007669"/>
    <property type="project" value="InterPro"/>
</dbReference>
<keyword evidence="5" id="KW-0614">Plasmid</keyword>
<dbReference type="PANTHER" id="PTHR43537">
    <property type="entry name" value="TRANSCRIPTIONAL REGULATOR, GNTR FAMILY"/>
    <property type="match status" value="1"/>
</dbReference>
<accession>A0A1B2EXY3</accession>
<dbReference type="InterPro" id="IPR008920">
    <property type="entry name" value="TF_FadR/GntR_C"/>
</dbReference>
<dbReference type="InterPro" id="IPR036388">
    <property type="entry name" value="WH-like_DNA-bd_sf"/>
</dbReference>
<dbReference type="InterPro" id="IPR000524">
    <property type="entry name" value="Tscrpt_reg_HTH_GntR"/>
</dbReference>
<keyword evidence="3" id="KW-0804">Transcription</keyword>
<dbReference type="CDD" id="cd07377">
    <property type="entry name" value="WHTH_GntR"/>
    <property type="match status" value="1"/>
</dbReference>
<dbReference type="PANTHER" id="PTHR43537:SF45">
    <property type="entry name" value="GNTR FAMILY REGULATORY PROTEIN"/>
    <property type="match status" value="1"/>
</dbReference>
<dbReference type="InterPro" id="IPR036390">
    <property type="entry name" value="WH_DNA-bd_sf"/>
</dbReference>
<sequence>MKADSKGIKRLPRVTLSGRIAEEIREAVLSGAFPLGSQLNEMDLAERFGVSRGPVREAMQRLIQEGLLHSEPHRGVFVPELTDTDLSDVYYVREAIEGAAVQRIMARQDRKDIHLALMKIAKQMEKTVTQGSWMQVADIDLAFHRELVEAAGSFRLSRMYATVQAETKLCMHMLMGGYRSSKALVEEHELLANLIAGDDVAATLRELSRHFGDPIRILRKANAVRQGSEAA</sequence>
<geneLocation type="plasmid" evidence="5">
    <name>unnamed2</name>
</geneLocation>
<dbReference type="OrthoDB" id="9788098at2"/>
<evidence type="ECO:0000256" key="2">
    <source>
        <dbReference type="ARBA" id="ARBA00023125"/>
    </source>
</evidence>
<dbReference type="Pfam" id="PF00392">
    <property type="entry name" value="GntR"/>
    <property type="match status" value="1"/>
</dbReference>
<protein>
    <submittedName>
        <fullName evidence="5">Transcriptional regulator</fullName>
    </submittedName>
</protein>
<reference evidence="5" key="1">
    <citation type="submission" date="2016-07" db="EMBL/GenBank/DDBJ databases">
        <title>Microvirga ossetica sp. nov. a new species of rhizobia isolated from root nodules of the legume species Vicia alpestris Steven originated from North Ossetia region in the Caucasus.</title>
        <authorList>
            <person name="Safronova V.I."/>
            <person name="Kuznetsova I.G."/>
            <person name="Sazanova A.L."/>
            <person name="Belimov A."/>
            <person name="Andronov E."/>
            <person name="Osledkin Y.S."/>
            <person name="Onishchuk O.P."/>
            <person name="Kurchak O.N."/>
            <person name="Shaposhnikov A.I."/>
            <person name="Willems A."/>
            <person name="Tikhonovich I.A."/>
        </authorList>
    </citation>
    <scope>NUCLEOTIDE SEQUENCE [LARGE SCALE GENOMIC DNA]</scope>
    <source>
        <strain evidence="5">V5/3M</strain>
        <plasmid evidence="5">unnamed2</plasmid>
    </source>
</reference>
<gene>
    <name evidence="5" type="ORF">BB934_42005</name>
</gene>
<dbReference type="Pfam" id="PF07729">
    <property type="entry name" value="FCD"/>
    <property type="match status" value="1"/>
</dbReference>
<dbReference type="AlphaFoldDB" id="A0A1B2EXY3"/>
<evidence type="ECO:0000256" key="3">
    <source>
        <dbReference type="ARBA" id="ARBA00023163"/>
    </source>
</evidence>
<dbReference type="KEGG" id="moc:BB934_42005"/>
<feature type="domain" description="HTH gntR-type" evidence="4">
    <location>
        <begin position="14"/>
        <end position="81"/>
    </location>
</feature>
<dbReference type="SMART" id="SM00895">
    <property type="entry name" value="FCD"/>
    <property type="match status" value="1"/>
</dbReference>
<dbReference type="SMART" id="SM00345">
    <property type="entry name" value="HTH_GNTR"/>
    <property type="match status" value="1"/>
</dbReference>
<dbReference type="InterPro" id="IPR011711">
    <property type="entry name" value="GntR_C"/>
</dbReference>
<organism evidence="5">
    <name type="scientific">Microvirga ossetica</name>
    <dbReference type="NCBI Taxonomy" id="1882682"/>
    <lineage>
        <taxon>Bacteria</taxon>
        <taxon>Pseudomonadati</taxon>
        <taxon>Pseudomonadota</taxon>
        <taxon>Alphaproteobacteria</taxon>
        <taxon>Hyphomicrobiales</taxon>
        <taxon>Methylobacteriaceae</taxon>
        <taxon>Microvirga</taxon>
    </lineage>
</organism>
<dbReference type="RefSeq" id="WP_099515694.1">
    <property type="nucleotide sequence ID" value="NZ_CP016619.1"/>
</dbReference>
<dbReference type="SUPFAM" id="SSF46785">
    <property type="entry name" value="Winged helix' DNA-binding domain"/>
    <property type="match status" value="1"/>
</dbReference>
<keyword evidence="2" id="KW-0238">DNA-binding</keyword>
<dbReference type="PRINTS" id="PR00035">
    <property type="entry name" value="HTHGNTR"/>
</dbReference>